<dbReference type="OrthoDB" id="9766796at2"/>
<comment type="caution">
    <text evidence="9">The sequence shown here is derived from an EMBL/GenBank/DDBJ whole genome shotgun (WGS) entry which is preliminary data.</text>
</comment>
<dbReference type="NCBIfam" id="NF008899">
    <property type="entry name" value="PRK12266.1"/>
    <property type="match status" value="1"/>
</dbReference>
<evidence type="ECO:0000259" key="8">
    <source>
        <dbReference type="Pfam" id="PF16901"/>
    </source>
</evidence>
<dbReference type="PRINTS" id="PR01001">
    <property type="entry name" value="FADG3PDH"/>
</dbReference>
<dbReference type="PANTHER" id="PTHR11985">
    <property type="entry name" value="GLYCEROL-3-PHOSPHATE DEHYDROGENASE"/>
    <property type="match status" value="1"/>
</dbReference>
<evidence type="ECO:0000256" key="3">
    <source>
        <dbReference type="ARBA" id="ARBA00022630"/>
    </source>
</evidence>
<keyword evidence="4" id="KW-0274">FAD</keyword>
<dbReference type="AlphaFoldDB" id="A0A2J7TCY7"/>
<dbReference type="NCBIfam" id="NF009906">
    <property type="entry name" value="PRK13369.1"/>
    <property type="match status" value="1"/>
</dbReference>
<accession>A0A2J7TCY7</accession>
<evidence type="ECO:0000256" key="2">
    <source>
        <dbReference type="ARBA" id="ARBA00007330"/>
    </source>
</evidence>
<dbReference type="Proteomes" id="UP000236286">
    <property type="component" value="Unassembled WGS sequence"/>
</dbReference>
<dbReference type="Gene3D" id="6.10.250.1890">
    <property type="match status" value="1"/>
</dbReference>
<gene>
    <name evidence="9" type="ORF">CR492_17490</name>
</gene>
<evidence type="ECO:0000256" key="4">
    <source>
        <dbReference type="ARBA" id="ARBA00022827"/>
    </source>
</evidence>
<comment type="catalytic activity">
    <reaction evidence="6">
        <text>a quinone + sn-glycerol 3-phosphate = dihydroxyacetone phosphate + a quinol</text>
        <dbReference type="Rhea" id="RHEA:18977"/>
        <dbReference type="ChEBI" id="CHEBI:24646"/>
        <dbReference type="ChEBI" id="CHEBI:57597"/>
        <dbReference type="ChEBI" id="CHEBI:57642"/>
        <dbReference type="ChEBI" id="CHEBI:132124"/>
        <dbReference type="EC" id="1.1.5.3"/>
    </reaction>
</comment>
<dbReference type="EMBL" id="PDZR01000027">
    <property type="protein sequence ID" value="PNG24631.1"/>
    <property type="molecule type" value="Genomic_DNA"/>
</dbReference>
<keyword evidence="3 6" id="KW-0285">Flavoprotein</keyword>
<feature type="domain" description="FAD dependent oxidoreductase" evidence="7">
    <location>
        <begin position="8"/>
        <end position="362"/>
    </location>
</feature>
<dbReference type="InterPro" id="IPR036188">
    <property type="entry name" value="FAD/NAD-bd_sf"/>
</dbReference>
<dbReference type="RefSeq" id="WP_102845021.1">
    <property type="nucleotide sequence ID" value="NZ_PDZR01000027.1"/>
</dbReference>
<proteinExistence type="inferred from homology"/>
<organism evidence="9 10">
    <name type="scientific">Methylocella silvestris</name>
    <dbReference type="NCBI Taxonomy" id="199596"/>
    <lineage>
        <taxon>Bacteria</taxon>
        <taxon>Pseudomonadati</taxon>
        <taxon>Pseudomonadota</taxon>
        <taxon>Alphaproteobacteria</taxon>
        <taxon>Hyphomicrobiales</taxon>
        <taxon>Beijerinckiaceae</taxon>
        <taxon>Methylocella</taxon>
    </lineage>
</organism>
<evidence type="ECO:0000313" key="9">
    <source>
        <dbReference type="EMBL" id="PNG24631.1"/>
    </source>
</evidence>
<dbReference type="Gene3D" id="3.30.9.10">
    <property type="entry name" value="D-Amino Acid Oxidase, subunit A, domain 2"/>
    <property type="match status" value="1"/>
</dbReference>
<keyword evidence="5 6" id="KW-0560">Oxidoreductase</keyword>
<evidence type="ECO:0000259" key="7">
    <source>
        <dbReference type="Pfam" id="PF01266"/>
    </source>
</evidence>
<protein>
    <recommendedName>
        <fullName evidence="6">Glycerol-3-phosphate dehydrogenase</fullName>
        <ecNumber evidence="6">1.1.5.3</ecNumber>
    </recommendedName>
</protein>
<sequence>MTPEADVDLLIIGGGVNGAGMARDAAGRGFSVLLCEQGDLACATSSASSKLIHGGLRYLEHYDFRLVREALREREILLRIAPHVVWPMTFVLPYDKGVRPQWMIRLGLYLYDRLAPRKHLPASSRFDLHGRPEGAPLKRRFGTGFSYSDCQVDDARLVALNAVDAAERGADVRTRTRCHSARREQAGWRVALKDQGSETIIRARALVNAAGPWADEVANLCRGPAPRRLRLVKGSHIITPRLYAGDHAYILQNDDGRVVFVTPFAQRFSLIGTTEIAFEGDPAKVAIDADEVDYLCRAASRYFDKPLDPKDVAHHFSGVRALYEDNAPSPSAATRDYFLDLDAPAGTAPLLSAYGGKITTYRRLAERAVDMLSERLAPPRPKPWTASAPLPGGDFPDGDFDRFVAQLTAQRPWLLEPLALRLARSYGTRVETILGSAQRLGDLGEDFGAGLHEVEIDYLAEREWARTEEDLLWRRSKLGLHMTPDERRRVGAYICERAKK</sequence>
<comment type="similarity">
    <text evidence="2 6">Belongs to the FAD-dependent glycerol-3-phosphate dehydrogenase family.</text>
</comment>
<evidence type="ECO:0000256" key="1">
    <source>
        <dbReference type="ARBA" id="ARBA00001974"/>
    </source>
</evidence>
<dbReference type="PROSITE" id="PS00978">
    <property type="entry name" value="FAD_G3PDH_2"/>
    <property type="match status" value="1"/>
</dbReference>
<evidence type="ECO:0000256" key="6">
    <source>
        <dbReference type="RuleBase" id="RU361217"/>
    </source>
</evidence>
<dbReference type="InterPro" id="IPR006076">
    <property type="entry name" value="FAD-dep_OxRdtase"/>
</dbReference>
<dbReference type="InterPro" id="IPR031656">
    <property type="entry name" value="DAO_C"/>
</dbReference>
<dbReference type="PROSITE" id="PS00977">
    <property type="entry name" value="FAD_G3PDH_1"/>
    <property type="match status" value="1"/>
</dbReference>
<comment type="cofactor">
    <cofactor evidence="1 6">
        <name>FAD</name>
        <dbReference type="ChEBI" id="CHEBI:57692"/>
    </cofactor>
</comment>
<dbReference type="GO" id="GO:0009331">
    <property type="term" value="C:glycerol-3-phosphate dehydrogenase (FAD) complex"/>
    <property type="evidence" value="ECO:0007669"/>
    <property type="project" value="UniProtKB-UniRule"/>
</dbReference>
<dbReference type="PANTHER" id="PTHR11985:SF15">
    <property type="entry name" value="GLYCEROL-3-PHOSPHATE DEHYDROGENASE, MITOCHONDRIAL"/>
    <property type="match status" value="1"/>
</dbReference>
<dbReference type="EC" id="1.1.5.3" evidence="6"/>
<dbReference type="InterPro" id="IPR000447">
    <property type="entry name" value="G3P_DH_FAD-dep"/>
</dbReference>
<reference evidence="9 10" key="1">
    <citation type="submission" date="2017-10" db="EMBL/GenBank/DDBJ databases">
        <title>Genome announcement of Methylocella silvestris TVC from permafrost.</title>
        <authorList>
            <person name="Wang J."/>
            <person name="Geng K."/>
            <person name="Ul-Haque F."/>
            <person name="Crombie A.T."/>
            <person name="Street L.E."/>
            <person name="Wookey P.A."/>
            <person name="Murrell J.C."/>
            <person name="Pratscher J."/>
        </authorList>
    </citation>
    <scope>NUCLEOTIDE SEQUENCE [LARGE SCALE GENOMIC DNA]</scope>
    <source>
        <strain evidence="9 10">TVC</strain>
    </source>
</reference>
<evidence type="ECO:0000256" key="5">
    <source>
        <dbReference type="ARBA" id="ARBA00023002"/>
    </source>
</evidence>
<name>A0A2J7TCY7_METSI</name>
<dbReference type="Gene3D" id="1.10.8.870">
    <property type="entry name" value="Alpha-glycerophosphate oxidase, cap domain"/>
    <property type="match status" value="1"/>
</dbReference>
<evidence type="ECO:0000313" key="10">
    <source>
        <dbReference type="Proteomes" id="UP000236286"/>
    </source>
</evidence>
<dbReference type="Pfam" id="PF16901">
    <property type="entry name" value="DAO_C"/>
    <property type="match status" value="1"/>
</dbReference>
<feature type="domain" description="Alpha-glycerophosphate oxidase C-terminal" evidence="8">
    <location>
        <begin position="385"/>
        <end position="480"/>
    </location>
</feature>
<dbReference type="Gene3D" id="3.50.50.60">
    <property type="entry name" value="FAD/NAD(P)-binding domain"/>
    <property type="match status" value="1"/>
</dbReference>
<dbReference type="GO" id="GO:0046168">
    <property type="term" value="P:glycerol-3-phosphate catabolic process"/>
    <property type="evidence" value="ECO:0007669"/>
    <property type="project" value="TreeGrafter"/>
</dbReference>
<dbReference type="InterPro" id="IPR038299">
    <property type="entry name" value="DAO_C_sf"/>
</dbReference>
<dbReference type="SUPFAM" id="SSF51905">
    <property type="entry name" value="FAD/NAD(P)-binding domain"/>
    <property type="match status" value="1"/>
</dbReference>
<dbReference type="GO" id="GO:0004368">
    <property type="term" value="F:glycerol-3-phosphate dehydrogenase (quinone) activity"/>
    <property type="evidence" value="ECO:0007669"/>
    <property type="project" value="UniProtKB-EC"/>
</dbReference>
<dbReference type="Pfam" id="PF01266">
    <property type="entry name" value="DAO"/>
    <property type="match status" value="1"/>
</dbReference>